<evidence type="ECO:0000313" key="2">
    <source>
        <dbReference type="Proteomes" id="UP001431131"/>
    </source>
</evidence>
<organism evidence="1 2">
    <name type="scientific">Fredinandcohnia quinoae</name>
    <dbReference type="NCBI Taxonomy" id="2918902"/>
    <lineage>
        <taxon>Bacteria</taxon>
        <taxon>Bacillati</taxon>
        <taxon>Bacillota</taxon>
        <taxon>Bacilli</taxon>
        <taxon>Bacillales</taxon>
        <taxon>Bacillaceae</taxon>
        <taxon>Fredinandcohnia</taxon>
    </lineage>
</organism>
<dbReference type="InterPro" id="IPR019657">
    <property type="entry name" value="ComFB"/>
</dbReference>
<keyword evidence="2" id="KW-1185">Reference proteome</keyword>
<name>A0AAW5DYB8_9BACI</name>
<evidence type="ECO:0000313" key="1">
    <source>
        <dbReference type="EMBL" id="MCH1625078.1"/>
    </source>
</evidence>
<dbReference type="Pfam" id="PF10719">
    <property type="entry name" value="ComFB"/>
    <property type="match status" value="1"/>
</dbReference>
<gene>
    <name evidence="1" type="ORF">MJG50_07040</name>
</gene>
<dbReference type="AlphaFoldDB" id="A0AAW5DYB8"/>
<sequence length="92" mass="10506">MKVFNAMEPLVAEALNEYWSDINMPCKCEQCKNDVFAIALNSITPRYVSKDNGIAYVKAQYFDKQMKTNIVVKIAEATKKVAEHPQCANFQR</sequence>
<dbReference type="EMBL" id="JAKTTI010000007">
    <property type="protein sequence ID" value="MCH1625078.1"/>
    <property type="molecule type" value="Genomic_DNA"/>
</dbReference>
<accession>A0AAW5DYB8</accession>
<dbReference type="Proteomes" id="UP001431131">
    <property type="component" value="Unassembled WGS sequence"/>
</dbReference>
<dbReference type="RefSeq" id="WP_240254023.1">
    <property type="nucleotide sequence ID" value="NZ_JAKTTI010000007.1"/>
</dbReference>
<comment type="caution">
    <text evidence="1">The sequence shown here is derived from an EMBL/GenBank/DDBJ whole genome shotgun (WGS) entry which is preliminary data.</text>
</comment>
<proteinExistence type="predicted"/>
<protein>
    <submittedName>
        <fullName evidence="1">Late competence development ComFB family protein</fullName>
    </submittedName>
</protein>
<reference evidence="1" key="1">
    <citation type="submission" date="2022-02" db="EMBL/GenBank/DDBJ databases">
        <title>Fredinandcohnia quinoae sp. nov. isolated from Chenopodium quinoa seeds.</title>
        <authorList>
            <person name="Saati-Santamaria Z."/>
            <person name="Flores-Felix J.D."/>
            <person name="Igual J.M."/>
            <person name="Velazquez E."/>
            <person name="Garcia-Fraile P."/>
            <person name="Martinez-Molina E."/>
        </authorList>
    </citation>
    <scope>NUCLEOTIDE SEQUENCE</scope>
    <source>
        <strain evidence="1">SECRCQ15</strain>
    </source>
</reference>